<reference evidence="2" key="1">
    <citation type="journal article" date="2020" name="Nature">
        <title>Giant virus diversity and host interactions through global metagenomics.</title>
        <authorList>
            <person name="Schulz F."/>
            <person name="Roux S."/>
            <person name="Paez-Espino D."/>
            <person name="Jungbluth S."/>
            <person name="Walsh D.A."/>
            <person name="Denef V.J."/>
            <person name="McMahon K.D."/>
            <person name="Konstantinidis K.T."/>
            <person name="Eloe-Fadrosh E.A."/>
            <person name="Kyrpides N.C."/>
            <person name="Woyke T."/>
        </authorList>
    </citation>
    <scope>NUCLEOTIDE SEQUENCE</scope>
    <source>
        <strain evidence="2">GVMAG-M-3300010158-60</strain>
    </source>
</reference>
<accession>A0A6C0BCJ1</accession>
<dbReference type="InterPro" id="IPR013320">
    <property type="entry name" value="ConA-like_dom_sf"/>
</dbReference>
<protein>
    <submittedName>
        <fullName evidence="2">Uncharacterized protein</fullName>
    </submittedName>
</protein>
<keyword evidence="1" id="KW-0472">Membrane</keyword>
<name>A0A6C0BCJ1_9ZZZZ</name>
<dbReference type="AlphaFoldDB" id="A0A6C0BCJ1"/>
<keyword evidence="1" id="KW-1133">Transmembrane helix</keyword>
<evidence type="ECO:0000256" key="1">
    <source>
        <dbReference type="SAM" id="Phobius"/>
    </source>
</evidence>
<organism evidence="2">
    <name type="scientific">viral metagenome</name>
    <dbReference type="NCBI Taxonomy" id="1070528"/>
    <lineage>
        <taxon>unclassified sequences</taxon>
        <taxon>metagenomes</taxon>
        <taxon>organismal metagenomes</taxon>
    </lineage>
</organism>
<proteinExistence type="predicted"/>
<sequence>MASAELLRQRQQRLSNPVASVKSAIAPVPAAQRVFTPGRSATYQPAAVSSIAGTIVAGLFYLSSAIFIIFLIAIFVHFTVTPIFKFSPYDKGILNIQTMTAETAWTSVPPAFDLSANVANPVSSDYTVSLDVFVSSQFSSNIAPRVLLYRGKAPVTLPVTAKEKDLATLFPNTNLLVYVDNMTNDLNVVATATNKEAISPIKNIPLNTPFKLTIVYMPSFMEVYINGKLQATRVFKTPPITSTYGFWPPPKSVDSLVKVGNFTFWPDALPSSTIRESSSIASSDFFTKVA</sequence>
<dbReference type="SUPFAM" id="SSF49899">
    <property type="entry name" value="Concanavalin A-like lectins/glucanases"/>
    <property type="match status" value="1"/>
</dbReference>
<keyword evidence="1" id="KW-0812">Transmembrane</keyword>
<dbReference type="EMBL" id="MN739111">
    <property type="protein sequence ID" value="QHS89524.1"/>
    <property type="molecule type" value="Genomic_DNA"/>
</dbReference>
<feature type="transmembrane region" description="Helical" evidence="1">
    <location>
        <begin position="59"/>
        <end position="80"/>
    </location>
</feature>
<evidence type="ECO:0000313" key="2">
    <source>
        <dbReference type="EMBL" id="QHS89524.1"/>
    </source>
</evidence>